<dbReference type="Proteomes" id="UP001153712">
    <property type="component" value="Chromosome 8"/>
</dbReference>
<dbReference type="GO" id="GO:0016829">
    <property type="term" value="F:lyase activity"/>
    <property type="evidence" value="ECO:0007669"/>
    <property type="project" value="UniProtKB-KW"/>
</dbReference>
<evidence type="ECO:0000256" key="6">
    <source>
        <dbReference type="HAMAP-Rule" id="MF_03040"/>
    </source>
</evidence>
<feature type="region of interest" description="Disordered" evidence="7">
    <location>
        <begin position="12"/>
        <end position="35"/>
    </location>
</feature>
<evidence type="ECO:0000256" key="1">
    <source>
        <dbReference type="ARBA" id="ARBA00022722"/>
    </source>
</evidence>
<evidence type="ECO:0000313" key="9">
    <source>
        <dbReference type="Proteomes" id="UP001153712"/>
    </source>
</evidence>
<dbReference type="EC" id="3.1.4.-" evidence="6"/>
<comment type="similarity">
    <text evidence="6">Belongs to the 2H phosphoesterase superfamily. USB1 family.</text>
</comment>
<dbReference type="GO" id="GO:0034477">
    <property type="term" value="P:U6 snRNA 3'-end processing"/>
    <property type="evidence" value="ECO:0007669"/>
    <property type="project" value="UniProtKB-UniRule"/>
</dbReference>
<dbReference type="FunFam" id="3.90.1140.10:FF:000002">
    <property type="entry name" value="U6 snRNA phosphodiesterase"/>
    <property type="match status" value="1"/>
</dbReference>
<keyword evidence="1 6" id="KW-0540">Nuclease</keyword>
<keyword evidence="2 6" id="KW-0378">Hydrolase</keyword>
<dbReference type="InterPro" id="IPR027521">
    <property type="entry name" value="Usb1"/>
</dbReference>
<accession>A0A9N9XUC1</accession>
<comment type="subcellular location">
    <subcellularLocation>
        <location evidence="6">Nucleus</location>
    </subcellularLocation>
</comment>
<dbReference type="PANTHER" id="PTHR13522:SF3">
    <property type="entry name" value="U6 SNRNA PHOSPHODIESTERASE 1"/>
    <property type="match status" value="1"/>
</dbReference>
<evidence type="ECO:0000313" key="8">
    <source>
        <dbReference type="EMBL" id="CAG9864653.1"/>
    </source>
</evidence>
<dbReference type="Gene3D" id="3.90.1140.10">
    <property type="entry name" value="Cyclic phosphodiesterase"/>
    <property type="match status" value="1"/>
</dbReference>
<keyword evidence="4 6" id="KW-0539">Nucleus</keyword>
<evidence type="ECO:0000256" key="7">
    <source>
        <dbReference type="SAM" id="MobiDB-lite"/>
    </source>
</evidence>
<dbReference type="Pfam" id="PF09749">
    <property type="entry name" value="HVSL"/>
    <property type="match status" value="1"/>
</dbReference>
<evidence type="ECO:0000256" key="3">
    <source>
        <dbReference type="ARBA" id="ARBA00023239"/>
    </source>
</evidence>
<keyword evidence="9" id="KW-1185">Reference proteome</keyword>
<proteinExistence type="inferred from homology"/>
<dbReference type="GO" id="GO:1990838">
    <property type="term" value="F:poly(U)-specific exoribonuclease activity, producing 3' uridine cyclic phosphate ends"/>
    <property type="evidence" value="ECO:0007669"/>
    <property type="project" value="UniProtKB-UniRule"/>
</dbReference>
<keyword evidence="3" id="KW-0456">Lyase</keyword>
<name>A0A9N9XUC1_PHYSR</name>
<comment type="function">
    <text evidence="6">Phosphodiesterase responsible for the U6 snRNA 3' end processing. Acts as an exoribonuclease (RNase) responsible for trimming the poly(U) tract of the last nucleotides in the pre-U6 snRNA molecule, leading to the formation of mature U6 snRNA.</text>
</comment>
<comment type="catalytic activity">
    <reaction evidence="5">
        <text>a 3'-end uridylyl-uridine-RNA = a 3'-end 2',3'-cyclophospho-uridine-RNA + uridine</text>
        <dbReference type="Rhea" id="RHEA:46052"/>
        <dbReference type="Rhea" id="RHEA-COMP:17384"/>
        <dbReference type="Rhea" id="RHEA-COMP:17385"/>
        <dbReference type="ChEBI" id="CHEBI:16704"/>
        <dbReference type="ChEBI" id="CHEBI:85643"/>
        <dbReference type="ChEBI" id="CHEBI:85644"/>
    </reaction>
    <physiologicalReaction direction="left-to-right" evidence="5">
        <dbReference type="Rhea" id="RHEA:46053"/>
    </physiologicalReaction>
</comment>
<gene>
    <name evidence="8" type="ORF">PHYEVI_LOCUS10904</name>
</gene>
<reference evidence="8" key="1">
    <citation type="submission" date="2022-01" db="EMBL/GenBank/DDBJ databases">
        <authorList>
            <person name="King R."/>
        </authorList>
    </citation>
    <scope>NUCLEOTIDE SEQUENCE</scope>
</reference>
<protein>
    <recommendedName>
        <fullName evidence="6">U6 snRNA phosphodiesterase</fullName>
        <ecNumber evidence="6">3.1.4.-</ecNumber>
    </recommendedName>
</protein>
<dbReference type="PANTHER" id="PTHR13522">
    <property type="entry name" value="U6 SNRNA PHOSPHODIESTERASE 1"/>
    <property type="match status" value="1"/>
</dbReference>
<dbReference type="AlphaFoldDB" id="A0A9N9XUC1"/>
<dbReference type="OrthoDB" id="49151at2759"/>
<feature type="active site" description="Proton donor/acceptor" evidence="6">
    <location>
        <position position="210"/>
    </location>
</feature>
<dbReference type="GO" id="GO:0005634">
    <property type="term" value="C:nucleus"/>
    <property type="evidence" value="ECO:0007669"/>
    <property type="project" value="UniProtKB-SubCell"/>
</dbReference>
<evidence type="ECO:0000256" key="5">
    <source>
        <dbReference type="ARBA" id="ARBA00029300"/>
    </source>
</evidence>
<dbReference type="HAMAP" id="MF_03040">
    <property type="entry name" value="USB1"/>
    <property type="match status" value="1"/>
</dbReference>
<dbReference type="EMBL" id="OU900101">
    <property type="protein sequence ID" value="CAG9864653.1"/>
    <property type="molecule type" value="Genomic_DNA"/>
</dbReference>
<sequence>MLTNKGSLSLLSDYGDNSSDDDVPGPRVSTKRTHKDDDVNLSFKKRLPLPDSFLRDNVVNEEHIDEPSLHNGRIRSFAHERGNWATFVYIPLEQQDGVKDLVNEIIRCAPESINLKPVDDFHISLTKTVILRHHWINPFVDSVKLRTKYLNKFMILFNDLKIYCNEERTRTFIGLRIQTGYDSLKSLVDILDVCLGEFSLPAFYEDPSFHMSIVWCAGDLENELKEILPEFSNRFQELMDSYSQDNWYMYVSYLLCKSGNKHFKFGLI</sequence>
<evidence type="ECO:0000256" key="2">
    <source>
        <dbReference type="ARBA" id="ARBA00022801"/>
    </source>
</evidence>
<evidence type="ECO:0000256" key="4">
    <source>
        <dbReference type="ARBA" id="ARBA00023242"/>
    </source>
</evidence>
<feature type="active site" description="Proton donor/acceptor" evidence="6">
    <location>
        <position position="122"/>
    </location>
</feature>
<organism evidence="8 9">
    <name type="scientific">Phyllotreta striolata</name>
    <name type="common">Striped flea beetle</name>
    <name type="synonym">Crioceris striolata</name>
    <dbReference type="NCBI Taxonomy" id="444603"/>
    <lineage>
        <taxon>Eukaryota</taxon>
        <taxon>Metazoa</taxon>
        <taxon>Ecdysozoa</taxon>
        <taxon>Arthropoda</taxon>
        <taxon>Hexapoda</taxon>
        <taxon>Insecta</taxon>
        <taxon>Pterygota</taxon>
        <taxon>Neoptera</taxon>
        <taxon>Endopterygota</taxon>
        <taxon>Coleoptera</taxon>
        <taxon>Polyphaga</taxon>
        <taxon>Cucujiformia</taxon>
        <taxon>Chrysomeloidea</taxon>
        <taxon>Chrysomelidae</taxon>
        <taxon>Galerucinae</taxon>
        <taxon>Alticini</taxon>
        <taxon>Phyllotreta</taxon>
    </lineage>
</organism>